<dbReference type="Proteomes" id="UP001519460">
    <property type="component" value="Unassembled WGS sequence"/>
</dbReference>
<dbReference type="PROSITE" id="PS00027">
    <property type="entry name" value="HOMEOBOX_1"/>
    <property type="match status" value="1"/>
</dbReference>
<evidence type="ECO:0000256" key="8">
    <source>
        <dbReference type="SAM" id="MobiDB-lite"/>
    </source>
</evidence>
<comment type="caution">
    <text evidence="10">The sequence shown here is derived from an EMBL/GenBank/DDBJ whole genome shotgun (WGS) entry which is preliminary data.</text>
</comment>
<evidence type="ECO:0000313" key="11">
    <source>
        <dbReference type="Proteomes" id="UP001519460"/>
    </source>
</evidence>
<dbReference type="AlphaFoldDB" id="A0ABD0M677"/>
<dbReference type="SMART" id="SM00389">
    <property type="entry name" value="HOX"/>
    <property type="match status" value="1"/>
</dbReference>
<dbReference type="SUPFAM" id="SSF46689">
    <property type="entry name" value="Homeodomain-like"/>
    <property type="match status" value="1"/>
</dbReference>
<dbReference type="InterPro" id="IPR009057">
    <property type="entry name" value="Homeodomain-like_sf"/>
</dbReference>
<feature type="compositionally biased region" description="Polar residues" evidence="8">
    <location>
        <begin position="126"/>
        <end position="143"/>
    </location>
</feature>
<accession>A0ABD0M677</accession>
<feature type="region of interest" description="Disordered" evidence="8">
    <location>
        <begin position="120"/>
        <end position="143"/>
    </location>
</feature>
<keyword evidence="5 6" id="KW-0539">Nucleus</keyword>
<keyword evidence="11" id="KW-1185">Reference proteome</keyword>
<dbReference type="GO" id="GO:0003677">
    <property type="term" value="F:DNA binding"/>
    <property type="evidence" value="ECO:0007669"/>
    <property type="project" value="UniProtKB-UniRule"/>
</dbReference>
<dbReference type="PANTHER" id="PTHR24329">
    <property type="entry name" value="HOMEOBOX PROTEIN ARISTALESS"/>
    <property type="match status" value="1"/>
</dbReference>
<dbReference type="EMBL" id="JACVVK020000005">
    <property type="protein sequence ID" value="KAK7506919.1"/>
    <property type="molecule type" value="Genomic_DNA"/>
</dbReference>
<comment type="subcellular location">
    <subcellularLocation>
        <location evidence="1 6 7">Nucleus</location>
    </subcellularLocation>
</comment>
<dbReference type="CDD" id="cd00086">
    <property type="entry name" value="homeodomain"/>
    <property type="match status" value="1"/>
</dbReference>
<comment type="similarity">
    <text evidence="2">Belongs to the paired homeobox family. Bicoid subfamily.</text>
</comment>
<dbReference type="PANTHER" id="PTHR24329:SF516">
    <property type="entry name" value="HOMEOBOX PROTEIN GOOSECOID"/>
    <property type="match status" value="1"/>
</dbReference>
<organism evidence="10 11">
    <name type="scientific">Batillaria attramentaria</name>
    <dbReference type="NCBI Taxonomy" id="370345"/>
    <lineage>
        <taxon>Eukaryota</taxon>
        <taxon>Metazoa</taxon>
        <taxon>Spiralia</taxon>
        <taxon>Lophotrochozoa</taxon>
        <taxon>Mollusca</taxon>
        <taxon>Gastropoda</taxon>
        <taxon>Caenogastropoda</taxon>
        <taxon>Sorbeoconcha</taxon>
        <taxon>Cerithioidea</taxon>
        <taxon>Batillariidae</taxon>
        <taxon>Batillaria</taxon>
    </lineage>
</organism>
<feature type="compositionally biased region" description="Basic and acidic residues" evidence="8">
    <location>
        <begin position="306"/>
        <end position="317"/>
    </location>
</feature>
<protein>
    <recommendedName>
        <fullName evidence="9">Homeobox domain-containing protein</fullName>
    </recommendedName>
</protein>
<gene>
    <name evidence="10" type="ORF">BaRGS_00001770</name>
</gene>
<evidence type="ECO:0000313" key="10">
    <source>
        <dbReference type="EMBL" id="KAK7506919.1"/>
    </source>
</evidence>
<proteinExistence type="inferred from homology"/>
<name>A0ABD0M677_9CAEN</name>
<feature type="region of interest" description="Disordered" evidence="8">
    <location>
        <begin position="302"/>
        <end position="430"/>
    </location>
</feature>
<keyword evidence="3 6" id="KW-0238">DNA-binding</keyword>
<dbReference type="InterPro" id="IPR001356">
    <property type="entry name" value="HD"/>
</dbReference>
<dbReference type="FunFam" id="1.10.10.60:FF:000223">
    <property type="entry name" value="Goosecoid homeobox 2"/>
    <property type="match status" value="1"/>
</dbReference>
<evidence type="ECO:0000256" key="5">
    <source>
        <dbReference type="ARBA" id="ARBA00023242"/>
    </source>
</evidence>
<evidence type="ECO:0000256" key="2">
    <source>
        <dbReference type="ARBA" id="ARBA00006503"/>
    </source>
</evidence>
<dbReference type="PROSITE" id="PS50071">
    <property type="entry name" value="HOMEOBOX_2"/>
    <property type="match status" value="1"/>
</dbReference>
<sequence length="430" mass="47179">MHHAAPSTSEGVYGCSRVRYIPPSEDQQEEGLQGFSPSARSVLQPRQSQFLHPAYAQSATDADFLSLNQQTERSLRAANRSFRERMRSCVKPDIRLVLPALGSILPPCVGSQITPEVPLSPAASVGTRSPDFTRSPGSFFPSTPETDGDLRNFACRPSPADYDSGDNNMSVSFPASPVTPNSCSNPFLWPWYNTEACTLGDFEVPLRPRQNSCVTEGAAAAYAGSPFGPAYLGPGDLARAAAGQKRKRRHRTIFTEEQLEQLEATFHKTHYPDVQLREDLALKVDLKEERVEVWFKNRRAKWRKQKREEEAAKRALEARSTPTGKQTTDQDLASSSEHSDKTTEDPDKDGDAASICVDDDNESISMAATRAGDRDLTVSSPEMTSPLPVPAERAHCSSTPGAIPSCPSTPERDYHAESDHLHDSEAELSC</sequence>
<dbReference type="GO" id="GO:0005634">
    <property type="term" value="C:nucleus"/>
    <property type="evidence" value="ECO:0007669"/>
    <property type="project" value="UniProtKB-SubCell"/>
</dbReference>
<evidence type="ECO:0000259" key="9">
    <source>
        <dbReference type="PROSITE" id="PS50071"/>
    </source>
</evidence>
<dbReference type="Pfam" id="PF00046">
    <property type="entry name" value="Homeodomain"/>
    <property type="match status" value="1"/>
</dbReference>
<evidence type="ECO:0000256" key="1">
    <source>
        <dbReference type="ARBA" id="ARBA00004123"/>
    </source>
</evidence>
<evidence type="ECO:0000256" key="4">
    <source>
        <dbReference type="ARBA" id="ARBA00023155"/>
    </source>
</evidence>
<feature type="DNA-binding region" description="Homeobox" evidence="6">
    <location>
        <begin position="247"/>
        <end position="306"/>
    </location>
</feature>
<reference evidence="10 11" key="1">
    <citation type="journal article" date="2023" name="Sci. Data">
        <title>Genome assembly of the Korean intertidal mud-creeper Batillaria attramentaria.</title>
        <authorList>
            <person name="Patra A.K."/>
            <person name="Ho P.T."/>
            <person name="Jun S."/>
            <person name="Lee S.J."/>
            <person name="Kim Y."/>
            <person name="Won Y.J."/>
        </authorList>
    </citation>
    <scope>NUCLEOTIDE SEQUENCE [LARGE SCALE GENOMIC DNA]</scope>
    <source>
        <strain evidence="10">Wonlab-2016</strain>
    </source>
</reference>
<feature type="compositionally biased region" description="Basic and acidic residues" evidence="8">
    <location>
        <begin position="410"/>
        <end position="430"/>
    </location>
</feature>
<dbReference type="InterPro" id="IPR017970">
    <property type="entry name" value="Homeobox_CS"/>
</dbReference>
<evidence type="ECO:0000256" key="7">
    <source>
        <dbReference type="RuleBase" id="RU000682"/>
    </source>
</evidence>
<evidence type="ECO:0000256" key="6">
    <source>
        <dbReference type="PROSITE-ProRule" id="PRU00108"/>
    </source>
</evidence>
<feature type="compositionally biased region" description="Basic and acidic residues" evidence="8">
    <location>
        <begin position="337"/>
        <end position="351"/>
    </location>
</feature>
<feature type="compositionally biased region" description="Polar residues" evidence="8">
    <location>
        <begin position="320"/>
        <end position="336"/>
    </location>
</feature>
<keyword evidence="4 6" id="KW-0371">Homeobox</keyword>
<feature type="domain" description="Homeobox" evidence="9">
    <location>
        <begin position="245"/>
        <end position="305"/>
    </location>
</feature>
<dbReference type="Gene3D" id="1.10.10.60">
    <property type="entry name" value="Homeodomain-like"/>
    <property type="match status" value="1"/>
</dbReference>
<evidence type="ECO:0000256" key="3">
    <source>
        <dbReference type="ARBA" id="ARBA00023125"/>
    </source>
</evidence>
<dbReference type="InterPro" id="IPR050649">
    <property type="entry name" value="Paired_Homeobox_TFs"/>
</dbReference>